<dbReference type="Proteomes" id="UP001407347">
    <property type="component" value="Unassembled WGS sequence"/>
</dbReference>
<evidence type="ECO:0000313" key="1">
    <source>
        <dbReference type="EMBL" id="MEN3239024.1"/>
    </source>
</evidence>
<keyword evidence="2" id="KW-1185">Reference proteome</keyword>
<organism evidence="1 2">
    <name type="scientific">Methylobacterium ajmalii</name>
    <dbReference type="NCBI Taxonomy" id="2738439"/>
    <lineage>
        <taxon>Bacteria</taxon>
        <taxon>Pseudomonadati</taxon>
        <taxon>Pseudomonadota</taxon>
        <taxon>Alphaproteobacteria</taxon>
        <taxon>Hyphomicrobiales</taxon>
        <taxon>Methylobacteriaceae</taxon>
        <taxon>Methylobacterium</taxon>
    </lineage>
</organism>
<protein>
    <submittedName>
        <fullName evidence="1">Uncharacterized protein</fullName>
    </submittedName>
</protein>
<dbReference type="RefSeq" id="WP_346013969.1">
    <property type="nucleotide sequence ID" value="NZ_JAQYXP010000012.1"/>
</dbReference>
<comment type="caution">
    <text evidence="1">The sequence shown here is derived from an EMBL/GenBank/DDBJ whole genome shotgun (WGS) entry which is preliminary data.</text>
</comment>
<proteinExistence type="predicted"/>
<gene>
    <name evidence="1" type="ORF">PUR29_36925</name>
</gene>
<dbReference type="EMBL" id="JAQYXP010000012">
    <property type="protein sequence ID" value="MEN3239024.1"/>
    <property type="molecule type" value="Genomic_DNA"/>
</dbReference>
<sequence length="205" mass="21733">MSFDPTLPTVLTRDRDGQPVQQHAFCAWCEDVHSHSPAAGHRCAHCGRADSPYRRFGYTLAPAGEAASPEAARPPRIFTAGRSSLAHHFGTVAPAMRNAYLRPLLGPGLERRVGRARVVARAGLWWVDPDAFPGEGVAKAGARMRPVLTGADAASLLSTLYGLALGVVAVRILEAATGLKLDAHAKLAIAAEVEASQARQAEGER</sequence>
<reference evidence="1 2" key="1">
    <citation type="journal article" date="2023" name="PLoS ONE">
        <title>Complete genome assembly of Hawai'i environmental nontuberculous mycobacteria reveals unexpected co-isolation with methylobacteria.</title>
        <authorList>
            <person name="Hendrix J."/>
            <person name="Epperson L.E."/>
            <person name="Tong E.I."/>
            <person name="Chan Y.L."/>
            <person name="Hasan N.A."/>
            <person name="Dawrs S.N."/>
            <person name="Norton G.J."/>
            <person name="Virdi R."/>
            <person name="Crooks J.L."/>
            <person name="Chan E.D."/>
            <person name="Honda J.R."/>
            <person name="Strong M."/>
        </authorList>
    </citation>
    <scope>NUCLEOTIDE SEQUENCE [LARGE SCALE GENOMIC DNA]</scope>
    <source>
        <strain evidence="1 2">NJH_HI04-1</strain>
    </source>
</reference>
<accession>A0ABV0A710</accession>
<evidence type="ECO:0000313" key="2">
    <source>
        <dbReference type="Proteomes" id="UP001407347"/>
    </source>
</evidence>
<name>A0ABV0A710_9HYPH</name>